<feature type="compositionally biased region" description="Low complexity" evidence="1">
    <location>
        <begin position="99"/>
        <end position="109"/>
    </location>
</feature>
<dbReference type="HOGENOM" id="CLU_1944001_0_0_4"/>
<proteinExistence type="predicted"/>
<feature type="region of interest" description="Disordered" evidence="1">
    <location>
        <begin position="86"/>
        <end position="109"/>
    </location>
</feature>
<name>Q2KVB1_BORA1</name>
<dbReference type="EMBL" id="AM167904">
    <property type="protein sequence ID" value="CAJ48614.1"/>
    <property type="molecule type" value="Genomic_DNA"/>
</dbReference>
<accession>Q2KVB1</accession>
<feature type="chain" id="PRO_5004211963" evidence="2">
    <location>
        <begin position="17"/>
        <end position="109"/>
    </location>
</feature>
<feature type="signal peptide" evidence="2">
    <location>
        <begin position="1"/>
        <end position="16"/>
    </location>
</feature>
<evidence type="ECO:0000256" key="1">
    <source>
        <dbReference type="SAM" id="MobiDB-lite"/>
    </source>
</evidence>
<evidence type="ECO:0000313" key="3">
    <source>
        <dbReference type="EMBL" id="CAJ48614.1"/>
    </source>
</evidence>
<dbReference type="AlphaFoldDB" id="Q2KVB1"/>
<dbReference type="STRING" id="360910.BAV1005"/>
<sequence length="109" mass="10847">MAAFLLRALIPNGFMAAPSHALLTLCSGAGTVFVELETPGKPGNPAMDAKTCAFGTLPAQAILPPTGLMPSPSAAQAHKAPVLPAYRASLAGPPPGPPLGSRAPPATRA</sequence>
<organism evidence="3 4">
    <name type="scientific">Bordetella avium (strain 197N)</name>
    <dbReference type="NCBI Taxonomy" id="360910"/>
    <lineage>
        <taxon>Bacteria</taxon>
        <taxon>Pseudomonadati</taxon>
        <taxon>Pseudomonadota</taxon>
        <taxon>Betaproteobacteria</taxon>
        <taxon>Burkholderiales</taxon>
        <taxon>Alcaligenaceae</taxon>
        <taxon>Bordetella</taxon>
    </lineage>
</organism>
<gene>
    <name evidence="3" type="ordered locus">BAV1005</name>
</gene>
<dbReference type="KEGG" id="bav:BAV1005"/>
<reference evidence="3 4" key="1">
    <citation type="journal article" date="2006" name="J. Bacteriol.">
        <title>Comparison of the genome sequence of the poultry pathogen Bordetella avium with those of B. bronchiseptica, B. pertussis, and B. parapertussis reveals extensive diversity in surface structures associated with host interaction.</title>
        <authorList>
            <person name="Sebaihia M."/>
            <person name="Preston A."/>
            <person name="Maskell D.J."/>
            <person name="Kuzmiak H."/>
            <person name="Connell T.D."/>
            <person name="King N.D."/>
            <person name="Orndorff P.E."/>
            <person name="Miyamoto D.M."/>
            <person name="Thomson N.R."/>
            <person name="Harris D."/>
            <person name="Goble A."/>
            <person name="Lord A."/>
            <person name="Murphy L."/>
            <person name="Quail M.A."/>
            <person name="Rutter S."/>
            <person name="Squares R."/>
            <person name="Squares S."/>
            <person name="Woodward J."/>
            <person name="Parkhill J."/>
            <person name="Temple L.M."/>
        </authorList>
    </citation>
    <scope>NUCLEOTIDE SEQUENCE [LARGE SCALE GENOMIC DNA]</scope>
    <source>
        <strain evidence="3 4">197N</strain>
    </source>
</reference>
<keyword evidence="2" id="KW-0732">Signal</keyword>
<evidence type="ECO:0000313" key="4">
    <source>
        <dbReference type="Proteomes" id="UP000001977"/>
    </source>
</evidence>
<keyword evidence="4" id="KW-1185">Reference proteome</keyword>
<dbReference type="Proteomes" id="UP000001977">
    <property type="component" value="Chromosome"/>
</dbReference>
<protein>
    <submittedName>
        <fullName evidence="3">Uncharacterized protein</fullName>
    </submittedName>
</protein>
<evidence type="ECO:0000256" key="2">
    <source>
        <dbReference type="SAM" id="SignalP"/>
    </source>
</evidence>